<evidence type="ECO:0000313" key="16">
    <source>
        <dbReference type="EMBL" id="KAJ8047344.1"/>
    </source>
</evidence>
<evidence type="ECO:0000256" key="14">
    <source>
        <dbReference type="SAM" id="Phobius"/>
    </source>
</evidence>
<dbReference type="FunFam" id="3.30.70.330:FF:000176">
    <property type="entry name" value="Inner nuclear membrane protein Man1"/>
    <property type="match status" value="1"/>
</dbReference>
<keyword evidence="3" id="KW-0963">Cytoplasm</keyword>
<proteinExistence type="predicted"/>
<feature type="compositionally biased region" description="Acidic residues" evidence="13">
    <location>
        <begin position="110"/>
        <end position="120"/>
    </location>
</feature>
<dbReference type="Gene3D" id="3.30.70.330">
    <property type="match status" value="1"/>
</dbReference>
<dbReference type="EMBL" id="JAIZAY010000002">
    <property type="protein sequence ID" value="KAJ8047344.1"/>
    <property type="molecule type" value="Genomic_DNA"/>
</dbReference>
<feature type="transmembrane region" description="Helical" evidence="14">
    <location>
        <begin position="557"/>
        <end position="582"/>
    </location>
</feature>
<keyword evidence="4" id="KW-0597">Phosphoprotein</keyword>
<accession>A0A9Q1CMW7</accession>
<dbReference type="SUPFAM" id="SSF63451">
    <property type="entry name" value="LEM domain"/>
    <property type="match status" value="1"/>
</dbReference>
<organism evidence="16 17">
    <name type="scientific">Holothuria leucospilota</name>
    <name type="common">Black long sea cucumber</name>
    <name type="synonym">Mertensiothuria leucospilota</name>
    <dbReference type="NCBI Taxonomy" id="206669"/>
    <lineage>
        <taxon>Eukaryota</taxon>
        <taxon>Metazoa</taxon>
        <taxon>Echinodermata</taxon>
        <taxon>Eleutherozoa</taxon>
        <taxon>Echinozoa</taxon>
        <taxon>Holothuroidea</taxon>
        <taxon>Aspidochirotacea</taxon>
        <taxon>Aspidochirotida</taxon>
        <taxon>Holothuriidae</taxon>
        <taxon>Holothuria</taxon>
    </lineage>
</organism>
<evidence type="ECO:0000256" key="2">
    <source>
        <dbReference type="ARBA" id="ARBA00004473"/>
    </source>
</evidence>
<evidence type="ECO:0000256" key="1">
    <source>
        <dbReference type="ARBA" id="ARBA00004186"/>
    </source>
</evidence>
<dbReference type="InterPro" id="IPR035979">
    <property type="entry name" value="RBD_domain_sf"/>
</dbReference>
<protein>
    <recommendedName>
        <fullName evidence="12">LEM domain-containing protein 2</fullName>
    </recommendedName>
</protein>
<feature type="compositionally biased region" description="Low complexity" evidence="13">
    <location>
        <begin position="308"/>
        <end position="317"/>
    </location>
</feature>
<dbReference type="Proteomes" id="UP001152320">
    <property type="component" value="Chromosome 2"/>
</dbReference>
<dbReference type="GO" id="GO:0031490">
    <property type="term" value="F:chromatin DNA binding"/>
    <property type="evidence" value="ECO:0007669"/>
    <property type="project" value="TreeGrafter"/>
</dbReference>
<evidence type="ECO:0000256" key="12">
    <source>
        <dbReference type="ARBA" id="ARBA00069076"/>
    </source>
</evidence>
<dbReference type="InterPro" id="IPR041885">
    <property type="entry name" value="MAN1_winged_helix_dom"/>
</dbReference>
<feature type="compositionally biased region" description="Polar residues" evidence="13">
    <location>
        <begin position="321"/>
        <end position="335"/>
    </location>
</feature>
<reference evidence="16" key="1">
    <citation type="submission" date="2021-10" db="EMBL/GenBank/DDBJ databases">
        <title>Tropical sea cucumber genome reveals ecological adaptation and Cuvierian tubules defense mechanism.</title>
        <authorList>
            <person name="Chen T."/>
        </authorList>
    </citation>
    <scope>NUCLEOTIDE SEQUENCE</scope>
    <source>
        <strain evidence="16">Nanhai2018</strain>
        <tissue evidence="16">Muscle</tissue>
    </source>
</reference>
<evidence type="ECO:0000256" key="6">
    <source>
        <dbReference type="ARBA" id="ARBA00022989"/>
    </source>
</evidence>
<evidence type="ECO:0000256" key="13">
    <source>
        <dbReference type="SAM" id="MobiDB-lite"/>
    </source>
</evidence>
<dbReference type="Pfam" id="PF09402">
    <property type="entry name" value="MSC"/>
    <property type="match status" value="1"/>
</dbReference>
<feature type="compositionally biased region" description="Low complexity" evidence="13">
    <location>
        <begin position="93"/>
        <end position="109"/>
    </location>
</feature>
<dbReference type="PANTHER" id="PTHR13428">
    <property type="entry name" value="INNER NUCLEAR MEMBRANE PROTEIN MAN1 LEM DOMAIN CONTAINING PROTEIN"/>
    <property type="match status" value="1"/>
</dbReference>
<dbReference type="OrthoDB" id="118234at2759"/>
<dbReference type="GO" id="GO:0005819">
    <property type="term" value="C:spindle"/>
    <property type="evidence" value="ECO:0007669"/>
    <property type="project" value="UniProtKB-SubCell"/>
</dbReference>
<dbReference type="Pfam" id="PF03020">
    <property type="entry name" value="LEM"/>
    <property type="match status" value="1"/>
</dbReference>
<dbReference type="GO" id="GO:0006998">
    <property type="term" value="P:nuclear envelope organization"/>
    <property type="evidence" value="ECO:0007669"/>
    <property type="project" value="TreeGrafter"/>
</dbReference>
<dbReference type="FunFam" id="1.10.720.40:FF:000001">
    <property type="entry name" value="LEM domain containing 2, isoform CRA_a"/>
    <property type="match status" value="1"/>
</dbReference>
<evidence type="ECO:0000256" key="10">
    <source>
        <dbReference type="ARBA" id="ARBA00023242"/>
    </source>
</evidence>
<dbReference type="PANTHER" id="PTHR13428:SF12">
    <property type="entry name" value="INNER NUCLEAR MEMBRANE PROTEIN MAN1"/>
    <property type="match status" value="1"/>
</dbReference>
<evidence type="ECO:0000256" key="9">
    <source>
        <dbReference type="ARBA" id="ARBA00023212"/>
    </source>
</evidence>
<name>A0A9Q1CMW7_HOLLE</name>
<keyword evidence="8 14" id="KW-0472">Membrane</keyword>
<feature type="compositionally biased region" description="Polar residues" evidence="13">
    <location>
        <begin position="244"/>
        <end position="285"/>
    </location>
</feature>
<dbReference type="CDD" id="cd12934">
    <property type="entry name" value="LEM"/>
    <property type="match status" value="1"/>
</dbReference>
<dbReference type="CDD" id="cd12286">
    <property type="entry name" value="RRM_Man1"/>
    <property type="match status" value="1"/>
</dbReference>
<dbReference type="InterPro" id="IPR012677">
    <property type="entry name" value="Nucleotide-bd_a/b_plait_sf"/>
</dbReference>
<dbReference type="FunFam" id="1.10.10.1180:FF:000002">
    <property type="entry name" value="LEM domain-containing protein 2"/>
    <property type="match status" value="1"/>
</dbReference>
<keyword evidence="9" id="KW-0206">Cytoskeleton</keyword>
<comment type="caution">
    <text evidence="16">The sequence shown here is derived from an EMBL/GenBank/DDBJ whole genome shotgun (WGS) entry which is preliminary data.</text>
</comment>
<gene>
    <name evidence="16" type="ORF">HOLleu_06325</name>
</gene>
<comment type="subunit">
    <text evidence="11">Interacts (via N-terminus) with LMNA isoform C (via C-terminus) (in vitro). Interacts (via LEM domain) with BANF1. Interacts (via C-terminus) with CHMP7. Interacts (via N-terminus) with tubulin; the interaction causes microtubule bundling and stabilization (in vitro).</text>
</comment>
<dbReference type="InterPro" id="IPR034394">
    <property type="entry name" value="Man1_RRM"/>
</dbReference>
<evidence type="ECO:0000256" key="3">
    <source>
        <dbReference type="ARBA" id="ARBA00022490"/>
    </source>
</evidence>
<dbReference type="GO" id="GO:0030514">
    <property type="term" value="P:negative regulation of BMP signaling pathway"/>
    <property type="evidence" value="ECO:0007669"/>
    <property type="project" value="TreeGrafter"/>
</dbReference>
<dbReference type="InterPro" id="IPR011015">
    <property type="entry name" value="LEM/LEM-like_dom_sf"/>
</dbReference>
<evidence type="ECO:0000256" key="7">
    <source>
        <dbReference type="ARBA" id="ARBA00022990"/>
    </source>
</evidence>
<dbReference type="GO" id="GO:0005637">
    <property type="term" value="C:nuclear inner membrane"/>
    <property type="evidence" value="ECO:0007669"/>
    <property type="project" value="UniProtKB-SubCell"/>
</dbReference>
<dbReference type="InterPro" id="IPR003887">
    <property type="entry name" value="LEM_dom"/>
</dbReference>
<feature type="region of interest" description="Disordered" evidence="13">
    <location>
        <begin position="41"/>
        <end position="362"/>
    </location>
</feature>
<feature type="domain" description="LEM" evidence="15">
    <location>
        <begin position="4"/>
        <end position="48"/>
    </location>
</feature>
<dbReference type="InterPro" id="IPR052277">
    <property type="entry name" value="INM_ESCRT-Associated"/>
</dbReference>
<keyword evidence="7" id="KW-0007">Acetylation</keyword>
<dbReference type="Gene3D" id="1.10.10.1180">
    <property type="entry name" value="MAN1, winged-helix domain"/>
    <property type="match status" value="1"/>
</dbReference>
<evidence type="ECO:0000313" key="17">
    <source>
        <dbReference type="Proteomes" id="UP001152320"/>
    </source>
</evidence>
<keyword evidence="10" id="KW-0539">Nucleus</keyword>
<dbReference type="AlphaFoldDB" id="A0A9Q1CMW7"/>
<feature type="compositionally biased region" description="Basic and acidic residues" evidence="13">
    <location>
        <begin position="179"/>
        <end position="207"/>
    </location>
</feature>
<keyword evidence="6 14" id="KW-1133">Transmembrane helix</keyword>
<evidence type="ECO:0000259" key="15">
    <source>
        <dbReference type="PROSITE" id="PS50954"/>
    </source>
</evidence>
<dbReference type="Gene3D" id="1.10.720.40">
    <property type="match status" value="1"/>
</dbReference>
<feature type="compositionally biased region" description="Polar residues" evidence="13">
    <location>
        <begin position="346"/>
        <end position="362"/>
    </location>
</feature>
<sequence length="849" mass="96148">MAELGDIKSLSDAKLRSELQRLGFPAGPVTDSTRSILQKKLQKLRSEQKKPSKRASVGLPSRKVLGFSSDESENDTGPATGRQANTRRRSARGRLTTANRRNARATALEADNDSNDEENVDNNLPNARAFSFLNRDKSPKSQPNNVYNARPTEARPRPNVRPNLNKSGVGQARFPNHTLNDRARDKSSLNADKDTNDHLFTKPRPERNSSFFSRARLFGSQTNDNEFSDSDVDHEPTSKRSNRTDSSMSKGDNNSYDAKANASYSAKRNSNSPLRNSGGNKTFNVTPEGEENATEEAHRLRRRSSFNSTPKTSTPRKTTPHSLNRSEAGSFFGSSSDKKRLDGSLKSASANEMSSRGYGRQNSNSLLEQEFATEENLSSSLGSKYSHIISMVLLACAFIFFAVLGVLYISVGSEEVPNVIKDEKFLVCGRGDVCNGAKDEILKNFAEALYQLLSERAGLHQCGYLSEGEDQKMLKSDVIKYLEKEFQEQRSKSTYWVEDMLTEVLEQIVTKDLGIQLLKGDKEQITEEEDIELCHYLLSEHAAMPWLCRVRRSASLVLFRLAVIMLLVILSWLFVVYLRYYWRKQEEEREEVHHMVEKILDMLAKHHRACQNDSSKKTNNAYQAIPHVRDSIIPPAERQRMQRIWNKAVQFINTHESRVRVETQRIEGEEFQVWRWVQATLTPQHRNFAPVMELEYNPNRVKVWQGTAFDNPEEAVKMRSYSPTECLKIRNMFDISLESSENWEVVIEDAVMERCGPDNGIVHVAVDKTSTEGCVYVKFLSPAMAGQGFRKLHGSWFDGKLITVKFLRLERYHTRFPEAAHATTPIQPSNNLKKSLSVINRPSAGGEAT</sequence>
<feature type="transmembrane region" description="Helical" evidence="14">
    <location>
        <begin position="388"/>
        <end position="411"/>
    </location>
</feature>
<evidence type="ECO:0000256" key="8">
    <source>
        <dbReference type="ARBA" id="ARBA00023136"/>
    </source>
</evidence>
<keyword evidence="5 14" id="KW-0812">Transmembrane</keyword>
<comment type="subcellular location">
    <subcellularLocation>
        <location evidence="1">Cytoplasm</location>
        <location evidence="1">Cytoskeleton</location>
        <location evidence="1">Spindle</location>
    </subcellularLocation>
    <subcellularLocation>
        <location evidence="2">Nucleus inner membrane</location>
        <topology evidence="2">Multi-pass membrane protein</topology>
    </subcellularLocation>
</comment>
<dbReference type="PROSITE" id="PS50954">
    <property type="entry name" value="LEM"/>
    <property type="match status" value="1"/>
</dbReference>
<evidence type="ECO:0000256" key="4">
    <source>
        <dbReference type="ARBA" id="ARBA00022553"/>
    </source>
</evidence>
<dbReference type="SMART" id="SM00540">
    <property type="entry name" value="LEM"/>
    <property type="match status" value="1"/>
</dbReference>
<dbReference type="InterPro" id="IPR018996">
    <property type="entry name" value="Man1/Src1-like_C"/>
</dbReference>
<evidence type="ECO:0000256" key="5">
    <source>
        <dbReference type="ARBA" id="ARBA00022692"/>
    </source>
</evidence>
<dbReference type="SUPFAM" id="SSF54928">
    <property type="entry name" value="RNA-binding domain, RBD"/>
    <property type="match status" value="1"/>
</dbReference>
<keyword evidence="17" id="KW-1185">Reference proteome</keyword>
<evidence type="ECO:0000256" key="11">
    <source>
        <dbReference type="ARBA" id="ARBA00063442"/>
    </source>
</evidence>